<keyword evidence="4" id="KW-1185">Reference proteome</keyword>
<reference evidence="3 4" key="1">
    <citation type="journal article" date="2019" name="Int. J. Syst. Evol. Microbiol.">
        <title>The Global Catalogue of Microorganisms (GCM) 10K type strain sequencing project: providing services to taxonomists for standard genome sequencing and annotation.</title>
        <authorList>
            <consortium name="The Broad Institute Genomics Platform"/>
            <consortium name="The Broad Institute Genome Sequencing Center for Infectious Disease"/>
            <person name="Wu L."/>
            <person name="Ma J."/>
        </authorList>
    </citation>
    <scope>NUCLEOTIDE SEQUENCE [LARGE SCALE GENOMIC DNA]</scope>
    <source>
        <strain evidence="3 4">JCM 15089</strain>
    </source>
</reference>
<evidence type="ECO:0000259" key="2">
    <source>
        <dbReference type="Pfam" id="PF16117"/>
    </source>
</evidence>
<keyword evidence="1" id="KW-0732">Signal</keyword>
<proteinExistence type="predicted"/>
<evidence type="ECO:0000313" key="4">
    <source>
        <dbReference type="Proteomes" id="UP001499951"/>
    </source>
</evidence>
<feature type="chain" id="PRO_5045510085" description="DUF4833 domain-containing protein" evidence="1">
    <location>
        <begin position="23"/>
        <end position="193"/>
    </location>
</feature>
<sequence>MRKLNLLAAIALVLAVALPAGAKEMKSTVTEIDAIPRVKPQYPIPSEPEQVFYIERSSNSSTVVYCAKMKDGKLDPSEPVTAFWRWYRVDGHIKPLNFAERMMAYGIKSVKHDGPNGAYSFKIAAMPERTLYIGLDAQGKPEVFGKIGERWVKLVYIYLEVDDHGLVPDVPELDLFGIDRATGKALREHINRR</sequence>
<evidence type="ECO:0000256" key="1">
    <source>
        <dbReference type="SAM" id="SignalP"/>
    </source>
</evidence>
<dbReference type="Proteomes" id="UP001499951">
    <property type="component" value="Unassembled WGS sequence"/>
</dbReference>
<dbReference type="InterPro" id="IPR032269">
    <property type="entry name" value="DUF4833"/>
</dbReference>
<feature type="signal peptide" evidence="1">
    <location>
        <begin position="1"/>
        <end position="22"/>
    </location>
</feature>
<dbReference type="RefSeq" id="WP_166933483.1">
    <property type="nucleotide sequence ID" value="NZ_BAAADD010000003.1"/>
</dbReference>
<dbReference type="Pfam" id="PF16117">
    <property type="entry name" value="DUF4833"/>
    <property type="match status" value="1"/>
</dbReference>
<gene>
    <name evidence="3" type="ORF">GCM10008942_12380</name>
</gene>
<organism evidence="3 4">
    <name type="scientific">Rhizomicrobium electricum</name>
    <dbReference type="NCBI Taxonomy" id="480070"/>
    <lineage>
        <taxon>Bacteria</taxon>
        <taxon>Pseudomonadati</taxon>
        <taxon>Pseudomonadota</taxon>
        <taxon>Alphaproteobacteria</taxon>
        <taxon>Micropepsales</taxon>
        <taxon>Micropepsaceae</taxon>
        <taxon>Rhizomicrobium</taxon>
    </lineage>
</organism>
<comment type="caution">
    <text evidence="3">The sequence shown here is derived from an EMBL/GenBank/DDBJ whole genome shotgun (WGS) entry which is preliminary data.</text>
</comment>
<protein>
    <recommendedName>
        <fullName evidence="2">DUF4833 domain-containing protein</fullName>
    </recommendedName>
</protein>
<accession>A0ABN1EGB8</accession>
<evidence type="ECO:0000313" key="3">
    <source>
        <dbReference type="EMBL" id="GAA0565563.1"/>
    </source>
</evidence>
<name>A0ABN1EGB8_9PROT</name>
<feature type="domain" description="DUF4833" evidence="2">
    <location>
        <begin position="52"/>
        <end position="188"/>
    </location>
</feature>
<dbReference type="EMBL" id="BAAADD010000003">
    <property type="protein sequence ID" value="GAA0565563.1"/>
    <property type="molecule type" value="Genomic_DNA"/>
</dbReference>